<feature type="transmembrane region" description="Helical" evidence="8">
    <location>
        <begin position="138"/>
        <end position="158"/>
    </location>
</feature>
<dbReference type="PANTHER" id="PTHR40074:SF2">
    <property type="entry name" value="O-ACETYLTRANSFERASE WECH"/>
    <property type="match status" value="1"/>
</dbReference>
<comment type="similarity">
    <text evidence="2">Belongs to the acyltransferase 3 family.</text>
</comment>
<dbReference type="GO" id="GO:0016413">
    <property type="term" value="F:O-acetyltransferase activity"/>
    <property type="evidence" value="ECO:0007669"/>
    <property type="project" value="TreeGrafter"/>
</dbReference>
<feature type="transmembrane region" description="Helical" evidence="8">
    <location>
        <begin position="27"/>
        <end position="47"/>
    </location>
</feature>
<evidence type="ECO:0000259" key="9">
    <source>
        <dbReference type="Pfam" id="PF01757"/>
    </source>
</evidence>
<feature type="transmembrane region" description="Helical" evidence="8">
    <location>
        <begin position="105"/>
        <end position="126"/>
    </location>
</feature>
<feature type="region of interest" description="Disordered" evidence="7">
    <location>
        <begin position="1"/>
        <end position="22"/>
    </location>
</feature>
<feature type="transmembrane region" description="Helical" evidence="8">
    <location>
        <begin position="67"/>
        <end position="85"/>
    </location>
</feature>
<dbReference type="Proteomes" id="UP000217141">
    <property type="component" value="Chromosome I"/>
</dbReference>
<dbReference type="InterPro" id="IPR002656">
    <property type="entry name" value="Acyl_transf_3_dom"/>
</dbReference>
<evidence type="ECO:0000256" key="5">
    <source>
        <dbReference type="ARBA" id="ARBA00022989"/>
    </source>
</evidence>
<feature type="transmembrane region" description="Helical" evidence="8">
    <location>
        <begin position="188"/>
        <end position="206"/>
    </location>
</feature>
<dbReference type="Pfam" id="PF01757">
    <property type="entry name" value="Acyl_transf_3"/>
    <property type="match status" value="1"/>
</dbReference>
<dbReference type="PANTHER" id="PTHR40074">
    <property type="entry name" value="O-ACETYLTRANSFERASE WECH"/>
    <property type="match status" value="1"/>
</dbReference>
<evidence type="ECO:0000256" key="1">
    <source>
        <dbReference type="ARBA" id="ARBA00004651"/>
    </source>
</evidence>
<evidence type="ECO:0000256" key="4">
    <source>
        <dbReference type="ARBA" id="ARBA00022692"/>
    </source>
</evidence>
<keyword evidence="10" id="KW-0808">Transferase</keyword>
<name>A0A249MR14_SPHXE</name>
<protein>
    <submittedName>
        <fullName evidence="10">Acyltransferase</fullName>
    </submittedName>
</protein>
<dbReference type="EMBL" id="CP022745">
    <property type="protein sequence ID" value="ASY43791.1"/>
    <property type="molecule type" value="Genomic_DNA"/>
</dbReference>
<feature type="transmembrane region" description="Helical" evidence="8">
    <location>
        <begin position="213"/>
        <end position="231"/>
    </location>
</feature>
<evidence type="ECO:0000313" key="11">
    <source>
        <dbReference type="Proteomes" id="UP000217141"/>
    </source>
</evidence>
<keyword evidence="5 8" id="KW-1133">Transmembrane helix</keyword>
<evidence type="ECO:0000313" key="10">
    <source>
        <dbReference type="EMBL" id="ASY43791.1"/>
    </source>
</evidence>
<evidence type="ECO:0000256" key="2">
    <source>
        <dbReference type="ARBA" id="ARBA00007400"/>
    </source>
</evidence>
<dbReference type="KEGG" id="shyd:CJD35_04475"/>
<dbReference type="GO" id="GO:0009246">
    <property type="term" value="P:enterobacterial common antigen biosynthetic process"/>
    <property type="evidence" value="ECO:0007669"/>
    <property type="project" value="TreeGrafter"/>
</dbReference>
<comment type="subcellular location">
    <subcellularLocation>
        <location evidence="1">Cell membrane</location>
        <topology evidence="1">Multi-pass membrane protein</topology>
    </subcellularLocation>
</comment>
<evidence type="ECO:0000256" key="3">
    <source>
        <dbReference type="ARBA" id="ARBA00022475"/>
    </source>
</evidence>
<accession>A0A249MR14</accession>
<feature type="transmembrane region" description="Helical" evidence="8">
    <location>
        <begin position="306"/>
        <end position="325"/>
    </location>
</feature>
<sequence length="347" mass="38114">MSGPAIEASAAPEAASAPQSAPERPRLAHLDVGRGIAILLVVIFHAYRGFLNAGTAGAGSIWPLLDYSVYIFHMAFFFIAAGYWVPRALKKGRGPYLKDKLATTWWPAVLWSLIYILINNVMASYVNKAVPMDDLWRILFFPALHFWFLGVLFLFFLCMAISRNLSFWLLVAVVACGLVDVFPMRETFARYCHFGIFFVAGAILSTNRSQMTGKWWPIALVVLGATIWLGFDRGIGLYSGWLVPGGFAGIILLLALAQAIAGYRVGQVLGWIGQRSMPIYVLHILPMSAARIILHRVAPDLNLDLRILIVSTSGLVFSLIGYALAARLNLLTLTGLGKDKSRIAAAN</sequence>
<evidence type="ECO:0000256" key="8">
    <source>
        <dbReference type="SAM" id="Phobius"/>
    </source>
</evidence>
<feature type="transmembrane region" description="Helical" evidence="8">
    <location>
        <begin position="165"/>
        <end position="182"/>
    </location>
</feature>
<proteinExistence type="inferred from homology"/>
<keyword evidence="4 8" id="KW-0812">Transmembrane</keyword>
<organism evidence="10 11">
    <name type="scientific">Sphingobium xenophagum</name>
    <dbReference type="NCBI Taxonomy" id="121428"/>
    <lineage>
        <taxon>Bacteria</taxon>
        <taxon>Pseudomonadati</taxon>
        <taxon>Pseudomonadota</taxon>
        <taxon>Alphaproteobacteria</taxon>
        <taxon>Sphingomonadales</taxon>
        <taxon>Sphingomonadaceae</taxon>
        <taxon>Sphingobium</taxon>
    </lineage>
</organism>
<feature type="transmembrane region" description="Helical" evidence="8">
    <location>
        <begin position="243"/>
        <end position="265"/>
    </location>
</feature>
<reference evidence="10 11" key="1">
    <citation type="submission" date="2017-08" db="EMBL/GenBank/DDBJ databases">
        <title>Whole Genome Sequence of Sphingobium hydrophobicum C1: Insights into Adaption to the Electronic-waste Contaminated Sediment.</title>
        <authorList>
            <person name="Song D."/>
            <person name="Chen X."/>
            <person name="Xu M."/>
        </authorList>
    </citation>
    <scope>NUCLEOTIDE SEQUENCE [LARGE SCALE GENOMIC DNA]</scope>
    <source>
        <strain evidence="10 11">C1</strain>
    </source>
</reference>
<gene>
    <name evidence="10" type="ORF">CJD35_04475</name>
</gene>
<feature type="transmembrane region" description="Helical" evidence="8">
    <location>
        <begin position="277"/>
        <end position="294"/>
    </location>
</feature>
<dbReference type="RefSeq" id="WP_017181206.1">
    <property type="nucleotide sequence ID" value="NZ_CP022745.1"/>
</dbReference>
<evidence type="ECO:0000256" key="7">
    <source>
        <dbReference type="SAM" id="MobiDB-lite"/>
    </source>
</evidence>
<keyword evidence="10" id="KW-0012">Acyltransferase</keyword>
<keyword evidence="6 8" id="KW-0472">Membrane</keyword>
<feature type="domain" description="Acyltransferase 3" evidence="9">
    <location>
        <begin position="30"/>
        <end position="320"/>
    </location>
</feature>
<keyword evidence="3" id="KW-1003">Cell membrane</keyword>
<evidence type="ECO:0000256" key="6">
    <source>
        <dbReference type="ARBA" id="ARBA00023136"/>
    </source>
</evidence>
<dbReference type="GO" id="GO:0005886">
    <property type="term" value="C:plasma membrane"/>
    <property type="evidence" value="ECO:0007669"/>
    <property type="project" value="UniProtKB-SubCell"/>
</dbReference>
<dbReference type="AlphaFoldDB" id="A0A249MR14"/>